<keyword evidence="2" id="KW-1185">Reference proteome</keyword>
<dbReference type="Proteomes" id="UP000005270">
    <property type="component" value="Chromosome"/>
</dbReference>
<proteinExistence type="predicted"/>
<evidence type="ECO:0000313" key="2">
    <source>
        <dbReference type="Proteomes" id="UP000005270"/>
    </source>
</evidence>
<dbReference type="RefSeq" id="WP_014737410.1">
    <property type="nucleotide sequence ID" value="NC_017954.1"/>
</dbReference>
<dbReference type="KEGG" id="thg:TCELL_0736"/>
<gene>
    <name evidence="1" type="ordered locus">TCELL_0736</name>
</gene>
<accession>I3TEH2</accession>
<dbReference type="GeneID" id="13013051"/>
<name>I3TEH2_THEC1</name>
<dbReference type="OrthoDB" id="18663at2157"/>
<reference evidence="1 2" key="1">
    <citation type="journal article" date="2012" name="J. Bacteriol.">
        <title>Complete genome sequence of the hyperthermophilic cellulolytic Crenarchaeon 'Thermogladius cellulolyticus' 1633.</title>
        <authorList>
            <person name="Mardanov A.V."/>
            <person name="Kochetkova T.V."/>
            <person name="Beletsky A.V."/>
            <person name="Bonch-Osmolovskaya E.A."/>
            <person name="Ravin N.V."/>
            <person name="Skryabin K.G."/>
        </authorList>
    </citation>
    <scope>NUCLEOTIDE SEQUENCE [LARGE SCALE GENOMIC DNA]</scope>
    <source>
        <strain evidence="2">DSM 22663 / VKM B-2946 / 1633</strain>
    </source>
</reference>
<dbReference type="EMBL" id="CP003531">
    <property type="protein sequence ID" value="AFK51160.1"/>
    <property type="molecule type" value="Genomic_DNA"/>
</dbReference>
<organism evidence="1 2">
    <name type="scientific">Thermogladius calderae (strain DSM 22663 / VKM B-2946 / 1633)</name>
    <dbReference type="NCBI Taxonomy" id="1184251"/>
    <lineage>
        <taxon>Archaea</taxon>
        <taxon>Thermoproteota</taxon>
        <taxon>Thermoprotei</taxon>
        <taxon>Desulfurococcales</taxon>
        <taxon>Desulfurococcaceae</taxon>
        <taxon>Thermogladius</taxon>
    </lineage>
</organism>
<protein>
    <submittedName>
        <fullName evidence="1">Uncharacterized protein</fullName>
    </submittedName>
</protein>
<dbReference type="AlphaFoldDB" id="I3TEH2"/>
<dbReference type="STRING" id="1184251.TCELL_0736"/>
<evidence type="ECO:0000313" key="1">
    <source>
        <dbReference type="EMBL" id="AFK51160.1"/>
    </source>
</evidence>
<dbReference type="HOGENOM" id="CLU_181233_0_0_2"/>
<sequence>MLSEVIKNYVTCRKGCSLRVLESLAMWGLATKAEIENCDDKRRFKKIRMELVDGSFVESDCFLDEEVFQSIRIINVYIGLARQNRAPENIRVEG</sequence>
<dbReference type="eggNOG" id="arCOG05995">
    <property type="taxonomic scope" value="Archaea"/>
</dbReference>
<dbReference type="InParanoid" id="I3TEH2"/>